<dbReference type="RefSeq" id="WP_310910963.1">
    <property type="nucleotide sequence ID" value="NZ_JAVLVT010000001.1"/>
</dbReference>
<evidence type="ECO:0000256" key="15">
    <source>
        <dbReference type="ARBA" id="ARBA00032605"/>
    </source>
</evidence>
<keyword evidence="9 19" id="KW-0808">Transferase</keyword>
<evidence type="ECO:0000256" key="4">
    <source>
        <dbReference type="ARBA" id="ARBA00010561"/>
    </source>
</evidence>
<comment type="caution">
    <text evidence="20">The sequence shown here is derived from an EMBL/GenBank/DDBJ whole genome shotgun (WGS) entry which is preliminary data.</text>
</comment>
<evidence type="ECO:0000256" key="1">
    <source>
        <dbReference type="ARBA" id="ARBA00001946"/>
    </source>
</evidence>
<evidence type="ECO:0000256" key="6">
    <source>
        <dbReference type="ARBA" id="ARBA00015850"/>
    </source>
</evidence>
<feature type="transmembrane region" description="Helical" evidence="19">
    <location>
        <begin position="180"/>
        <end position="202"/>
    </location>
</feature>
<dbReference type="EC" id="2.7.8.26" evidence="5 19"/>
<keyword evidence="10 19" id="KW-0812">Transmembrane</keyword>
<feature type="transmembrane region" description="Helical" evidence="19">
    <location>
        <begin position="57"/>
        <end position="77"/>
    </location>
</feature>
<evidence type="ECO:0000256" key="18">
    <source>
        <dbReference type="ARBA" id="ARBA00049504"/>
    </source>
</evidence>
<evidence type="ECO:0000256" key="11">
    <source>
        <dbReference type="ARBA" id="ARBA00022842"/>
    </source>
</evidence>
<keyword evidence="13 19" id="KW-0472">Membrane</keyword>
<comment type="similarity">
    <text evidence="4 19">Belongs to the CobS family.</text>
</comment>
<dbReference type="GO" id="GO:0051073">
    <property type="term" value="F:adenosylcobinamide-GDP ribazoletransferase activity"/>
    <property type="evidence" value="ECO:0007669"/>
    <property type="project" value="UniProtKB-EC"/>
</dbReference>
<name>A0ABU2H3S6_9ACTN</name>
<evidence type="ECO:0000256" key="10">
    <source>
        <dbReference type="ARBA" id="ARBA00022692"/>
    </source>
</evidence>
<keyword evidence="7 19" id="KW-1003">Cell membrane</keyword>
<evidence type="ECO:0000256" key="17">
    <source>
        <dbReference type="ARBA" id="ARBA00048623"/>
    </source>
</evidence>
<comment type="catalytic activity">
    <reaction evidence="18 19">
        <text>alpha-ribazole 5'-phosphate + adenosylcob(III)inamide-GDP = adenosylcob(III)alamin 5'-phosphate + GMP + H(+)</text>
        <dbReference type="Rhea" id="RHEA:23560"/>
        <dbReference type="ChEBI" id="CHEBI:15378"/>
        <dbReference type="ChEBI" id="CHEBI:57918"/>
        <dbReference type="ChEBI" id="CHEBI:58115"/>
        <dbReference type="ChEBI" id="CHEBI:60487"/>
        <dbReference type="ChEBI" id="CHEBI:60493"/>
        <dbReference type="EC" id="2.7.8.26"/>
    </reaction>
</comment>
<evidence type="ECO:0000313" key="21">
    <source>
        <dbReference type="Proteomes" id="UP001250214"/>
    </source>
</evidence>
<feature type="transmembrane region" description="Helical" evidence="19">
    <location>
        <begin position="214"/>
        <end position="234"/>
    </location>
</feature>
<reference evidence="21" key="1">
    <citation type="submission" date="2023-07" db="EMBL/GenBank/DDBJ databases">
        <title>Novel species in the genus Lipingzhangella isolated from Sambhar Salt Lake.</title>
        <authorList>
            <person name="Jiya N."/>
            <person name="Kajale S."/>
            <person name="Sharma A."/>
        </authorList>
    </citation>
    <scope>NUCLEOTIDE SEQUENCE [LARGE SCALE GENOMIC DNA]</scope>
    <source>
        <strain evidence="21">LS1_29</strain>
    </source>
</reference>
<gene>
    <name evidence="19" type="primary">cobS</name>
    <name evidence="20" type="ORF">RIF23_04215</name>
</gene>
<dbReference type="PANTHER" id="PTHR34148">
    <property type="entry name" value="ADENOSYLCOBINAMIDE-GDP RIBAZOLETRANSFERASE"/>
    <property type="match status" value="1"/>
</dbReference>
<dbReference type="Pfam" id="PF02654">
    <property type="entry name" value="CobS"/>
    <property type="match status" value="1"/>
</dbReference>
<keyword evidence="21" id="KW-1185">Reference proteome</keyword>
<evidence type="ECO:0000256" key="8">
    <source>
        <dbReference type="ARBA" id="ARBA00022573"/>
    </source>
</evidence>
<evidence type="ECO:0000256" key="12">
    <source>
        <dbReference type="ARBA" id="ARBA00022989"/>
    </source>
</evidence>
<feature type="transmembrane region" description="Helical" evidence="19">
    <location>
        <begin position="30"/>
        <end position="51"/>
    </location>
</feature>
<keyword evidence="8 19" id="KW-0169">Cobalamin biosynthesis</keyword>
<comment type="cofactor">
    <cofactor evidence="1 19">
        <name>Mg(2+)</name>
        <dbReference type="ChEBI" id="CHEBI:18420"/>
    </cofactor>
</comment>
<evidence type="ECO:0000256" key="5">
    <source>
        <dbReference type="ARBA" id="ARBA00013200"/>
    </source>
</evidence>
<dbReference type="InterPro" id="IPR003805">
    <property type="entry name" value="CobS"/>
</dbReference>
<evidence type="ECO:0000256" key="2">
    <source>
        <dbReference type="ARBA" id="ARBA00004651"/>
    </source>
</evidence>
<feature type="transmembrane region" description="Helical" evidence="19">
    <location>
        <begin position="246"/>
        <end position="272"/>
    </location>
</feature>
<evidence type="ECO:0000256" key="13">
    <source>
        <dbReference type="ARBA" id="ARBA00023136"/>
    </source>
</evidence>
<evidence type="ECO:0000256" key="16">
    <source>
        <dbReference type="ARBA" id="ARBA00032853"/>
    </source>
</evidence>
<sequence length="273" mass="27085">MTAAWGAGLRLAVGTLTVFPVRPVDVNRTVAGWAMLFAPLAGLLLAVASGILLGGLLAVGTSPLLAAVLTLGLLTVLTRGLHLDGLADLADGLGSARPAEQAVDIMRRSDIGPFGVLSLIFTVAIQAAALSHIAALGTVTVAGALGGAVISGRLAVTWTCRRGVPAGRAEGLGAMVAESVSARGAGTVVVLVLLGCSMVGALATTVGTTPVGTVWMSVVLPLASLGGLATAEALRRHAVRRLGGITGDVLGAVCEVATTATLVLSAVLLSWIP</sequence>
<keyword evidence="11 19" id="KW-0460">Magnesium</keyword>
<evidence type="ECO:0000256" key="7">
    <source>
        <dbReference type="ARBA" id="ARBA00022475"/>
    </source>
</evidence>
<evidence type="ECO:0000256" key="3">
    <source>
        <dbReference type="ARBA" id="ARBA00004663"/>
    </source>
</evidence>
<keyword evidence="12 19" id="KW-1133">Transmembrane helix</keyword>
<feature type="transmembrane region" description="Helical" evidence="19">
    <location>
        <begin position="114"/>
        <end position="135"/>
    </location>
</feature>
<protein>
    <recommendedName>
        <fullName evidence="6 19">Adenosylcobinamide-GDP ribazoletransferase</fullName>
        <ecNumber evidence="5 19">2.7.8.26</ecNumber>
    </recommendedName>
    <alternativeName>
        <fullName evidence="16 19">Cobalamin synthase</fullName>
    </alternativeName>
    <alternativeName>
        <fullName evidence="15 19">Cobalamin-5'-phosphate synthase</fullName>
    </alternativeName>
</protein>
<evidence type="ECO:0000256" key="9">
    <source>
        <dbReference type="ARBA" id="ARBA00022679"/>
    </source>
</evidence>
<organism evidence="20 21">
    <name type="scientific">Lipingzhangella rawalii</name>
    <dbReference type="NCBI Taxonomy" id="2055835"/>
    <lineage>
        <taxon>Bacteria</taxon>
        <taxon>Bacillati</taxon>
        <taxon>Actinomycetota</taxon>
        <taxon>Actinomycetes</taxon>
        <taxon>Streptosporangiales</taxon>
        <taxon>Nocardiopsidaceae</taxon>
        <taxon>Lipingzhangella</taxon>
    </lineage>
</organism>
<comment type="pathway">
    <text evidence="3 19">Cofactor biosynthesis; adenosylcobalamin biosynthesis; adenosylcobalamin from cob(II)yrinate a,c-diamide: step 7/7.</text>
</comment>
<comment type="subcellular location">
    <subcellularLocation>
        <location evidence="2 19">Cell membrane</location>
        <topology evidence="2 19">Multi-pass membrane protein</topology>
    </subcellularLocation>
</comment>
<dbReference type="Proteomes" id="UP001250214">
    <property type="component" value="Unassembled WGS sequence"/>
</dbReference>
<proteinExistence type="inferred from homology"/>
<comment type="catalytic activity">
    <reaction evidence="17 19">
        <text>alpha-ribazole + adenosylcob(III)inamide-GDP = adenosylcob(III)alamin + GMP + H(+)</text>
        <dbReference type="Rhea" id="RHEA:16049"/>
        <dbReference type="ChEBI" id="CHEBI:10329"/>
        <dbReference type="ChEBI" id="CHEBI:15378"/>
        <dbReference type="ChEBI" id="CHEBI:18408"/>
        <dbReference type="ChEBI" id="CHEBI:58115"/>
        <dbReference type="ChEBI" id="CHEBI:60487"/>
        <dbReference type="EC" id="2.7.8.26"/>
    </reaction>
</comment>
<feature type="transmembrane region" description="Helical" evidence="19">
    <location>
        <begin position="141"/>
        <end position="160"/>
    </location>
</feature>
<comment type="function">
    <text evidence="14 19">Joins adenosylcobinamide-GDP and alpha-ribazole to generate adenosylcobalamin (Ado-cobalamin). Also synthesizes adenosylcobalamin 5'-phosphate from adenosylcobinamide-GDP and alpha-ribazole 5'-phosphate.</text>
</comment>
<evidence type="ECO:0000313" key="20">
    <source>
        <dbReference type="EMBL" id="MDS1269499.1"/>
    </source>
</evidence>
<dbReference type="HAMAP" id="MF_00719">
    <property type="entry name" value="CobS"/>
    <property type="match status" value="1"/>
</dbReference>
<dbReference type="EMBL" id="JAVLVT010000001">
    <property type="protein sequence ID" value="MDS1269499.1"/>
    <property type="molecule type" value="Genomic_DNA"/>
</dbReference>
<dbReference type="PANTHER" id="PTHR34148:SF1">
    <property type="entry name" value="ADENOSYLCOBINAMIDE-GDP RIBAZOLETRANSFERASE"/>
    <property type="match status" value="1"/>
</dbReference>
<evidence type="ECO:0000256" key="14">
    <source>
        <dbReference type="ARBA" id="ARBA00025228"/>
    </source>
</evidence>
<accession>A0ABU2H3S6</accession>
<evidence type="ECO:0000256" key="19">
    <source>
        <dbReference type="HAMAP-Rule" id="MF_00719"/>
    </source>
</evidence>